<dbReference type="PANTHER" id="PTHR10534:SF2">
    <property type="entry name" value="PYRIDOXAL KINASE"/>
    <property type="match status" value="1"/>
</dbReference>
<keyword evidence="5" id="KW-0418">Kinase</keyword>
<dbReference type="GO" id="GO:0005524">
    <property type="term" value="F:ATP binding"/>
    <property type="evidence" value="ECO:0007669"/>
    <property type="project" value="UniProtKB-KW"/>
</dbReference>
<dbReference type="InterPro" id="IPR004625">
    <property type="entry name" value="PyrdxlKinase"/>
</dbReference>
<dbReference type="InterPro" id="IPR029056">
    <property type="entry name" value="Ribokinase-like"/>
</dbReference>
<organism evidence="9 10">
    <name type="scientific">Saccharata proteae CBS 121410</name>
    <dbReference type="NCBI Taxonomy" id="1314787"/>
    <lineage>
        <taxon>Eukaryota</taxon>
        <taxon>Fungi</taxon>
        <taxon>Dikarya</taxon>
        <taxon>Ascomycota</taxon>
        <taxon>Pezizomycotina</taxon>
        <taxon>Dothideomycetes</taxon>
        <taxon>Dothideomycetes incertae sedis</taxon>
        <taxon>Botryosphaeriales</taxon>
        <taxon>Saccharataceae</taxon>
        <taxon>Saccharata</taxon>
    </lineage>
</organism>
<sequence length="400" mass="44076">MSGVPETRVLAIASHVTHGYVGNTMATFIMQALGCEVSAINTVNYSNHTAYKQVKGRKTTAEEITELYEGLKQSYLNRFDVLLSGYMPSAEAVQAVGRIGRDLRFNAANRPGEFFWVLDPVMGDQGRCYVPEDEVPQYKSLLREADLILPNQFEAELLSDTKITDLPSLATTIQTLHRTYHIPHIIITSLRVSPDTGKIQPSSSTNPTSLTIIGSTAKSDHSPRLFRIDIPAYPLFFSGTGDMFAALTVARLREAVAEAGLLGTKSWQSPDDVAATELPLARAAEKVLASMQAVLGKTAQHAKAELKRLDEEDERAGLSKDEDGARDREFKRHLRKMRECEVRVVRNVGDLVEPEGMERFRAQEVFLEGWVGEATGERKGDELGVGMGKEEAVHVETGGE</sequence>
<evidence type="ECO:0000256" key="4">
    <source>
        <dbReference type="ARBA" id="ARBA00022741"/>
    </source>
</evidence>
<keyword evidence="3" id="KW-0808">Transferase</keyword>
<gene>
    <name evidence="9" type="ORF">K490DRAFT_65046</name>
</gene>
<comment type="caution">
    <text evidence="9">The sequence shown here is derived from an EMBL/GenBank/DDBJ whole genome shotgun (WGS) entry which is preliminary data.</text>
</comment>
<feature type="domain" description="Pyridoxamine kinase/Phosphomethylpyrimidine kinase" evidence="8">
    <location>
        <begin position="115"/>
        <end position="193"/>
    </location>
</feature>
<reference evidence="9" key="1">
    <citation type="journal article" date="2020" name="Stud. Mycol.">
        <title>101 Dothideomycetes genomes: a test case for predicting lifestyles and emergence of pathogens.</title>
        <authorList>
            <person name="Haridas S."/>
            <person name="Albert R."/>
            <person name="Binder M."/>
            <person name="Bloem J."/>
            <person name="Labutti K."/>
            <person name="Salamov A."/>
            <person name="Andreopoulos B."/>
            <person name="Baker S."/>
            <person name="Barry K."/>
            <person name="Bills G."/>
            <person name="Bluhm B."/>
            <person name="Cannon C."/>
            <person name="Castanera R."/>
            <person name="Culley D."/>
            <person name="Daum C."/>
            <person name="Ezra D."/>
            <person name="Gonzalez J."/>
            <person name="Henrissat B."/>
            <person name="Kuo A."/>
            <person name="Liang C."/>
            <person name="Lipzen A."/>
            <person name="Lutzoni F."/>
            <person name="Magnuson J."/>
            <person name="Mondo S."/>
            <person name="Nolan M."/>
            <person name="Ohm R."/>
            <person name="Pangilinan J."/>
            <person name="Park H.-J."/>
            <person name="Ramirez L."/>
            <person name="Alfaro M."/>
            <person name="Sun H."/>
            <person name="Tritt A."/>
            <person name="Yoshinaga Y."/>
            <person name="Zwiers L.-H."/>
            <person name="Turgeon B."/>
            <person name="Goodwin S."/>
            <person name="Spatafora J."/>
            <person name="Crous P."/>
            <person name="Grigoriev I."/>
        </authorList>
    </citation>
    <scope>NUCLEOTIDE SEQUENCE</scope>
    <source>
        <strain evidence="9">CBS 121410</strain>
    </source>
</reference>
<evidence type="ECO:0000256" key="5">
    <source>
        <dbReference type="ARBA" id="ARBA00022777"/>
    </source>
</evidence>
<dbReference type="AlphaFoldDB" id="A0A9P4HYF5"/>
<protein>
    <recommendedName>
        <fullName evidence="2">pyridoxal kinase</fullName>
        <ecNumber evidence="2">2.7.1.35</ecNumber>
    </recommendedName>
</protein>
<evidence type="ECO:0000256" key="7">
    <source>
        <dbReference type="SAM" id="MobiDB-lite"/>
    </source>
</evidence>
<keyword evidence="6" id="KW-0067">ATP-binding</keyword>
<comment type="similarity">
    <text evidence="1">Belongs to the pyridoxine kinase family.</text>
</comment>
<accession>A0A9P4HYF5</accession>
<evidence type="ECO:0000256" key="3">
    <source>
        <dbReference type="ARBA" id="ARBA00022679"/>
    </source>
</evidence>
<dbReference type="SUPFAM" id="SSF53613">
    <property type="entry name" value="Ribokinase-like"/>
    <property type="match status" value="1"/>
</dbReference>
<feature type="region of interest" description="Disordered" evidence="7">
    <location>
        <begin position="377"/>
        <end position="400"/>
    </location>
</feature>
<dbReference type="GO" id="GO:0009443">
    <property type="term" value="P:pyridoxal 5'-phosphate salvage"/>
    <property type="evidence" value="ECO:0007669"/>
    <property type="project" value="InterPro"/>
</dbReference>
<evidence type="ECO:0000313" key="9">
    <source>
        <dbReference type="EMBL" id="KAF2088369.1"/>
    </source>
</evidence>
<dbReference type="EMBL" id="ML978717">
    <property type="protein sequence ID" value="KAF2088369.1"/>
    <property type="molecule type" value="Genomic_DNA"/>
</dbReference>
<evidence type="ECO:0000259" key="8">
    <source>
        <dbReference type="Pfam" id="PF08543"/>
    </source>
</evidence>
<proteinExistence type="inferred from homology"/>
<dbReference type="EC" id="2.7.1.35" evidence="2"/>
<feature type="region of interest" description="Disordered" evidence="7">
    <location>
        <begin position="307"/>
        <end position="326"/>
    </location>
</feature>
<dbReference type="GO" id="GO:0008478">
    <property type="term" value="F:pyridoxal kinase activity"/>
    <property type="evidence" value="ECO:0007669"/>
    <property type="project" value="UniProtKB-EC"/>
</dbReference>
<dbReference type="Proteomes" id="UP000799776">
    <property type="component" value="Unassembled WGS sequence"/>
</dbReference>
<dbReference type="OrthoDB" id="2104723at2759"/>
<evidence type="ECO:0000256" key="6">
    <source>
        <dbReference type="ARBA" id="ARBA00022840"/>
    </source>
</evidence>
<dbReference type="PANTHER" id="PTHR10534">
    <property type="entry name" value="PYRIDOXAL KINASE"/>
    <property type="match status" value="1"/>
</dbReference>
<dbReference type="Gene3D" id="3.40.1190.20">
    <property type="match status" value="1"/>
</dbReference>
<dbReference type="CDD" id="cd01173">
    <property type="entry name" value="pyridoxal_pyridoxamine_kinase"/>
    <property type="match status" value="1"/>
</dbReference>
<keyword evidence="4" id="KW-0547">Nucleotide-binding</keyword>
<dbReference type="GO" id="GO:0005829">
    <property type="term" value="C:cytosol"/>
    <property type="evidence" value="ECO:0007669"/>
    <property type="project" value="TreeGrafter"/>
</dbReference>
<name>A0A9P4HYF5_9PEZI</name>
<evidence type="ECO:0000256" key="1">
    <source>
        <dbReference type="ARBA" id="ARBA00008805"/>
    </source>
</evidence>
<dbReference type="Pfam" id="PF08543">
    <property type="entry name" value="Phos_pyr_kin"/>
    <property type="match status" value="1"/>
</dbReference>
<dbReference type="NCBIfam" id="TIGR00687">
    <property type="entry name" value="pyridox_kin"/>
    <property type="match status" value="1"/>
</dbReference>
<feature type="compositionally biased region" description="Basic and acidic residues" evidence="7">
    <location>
        <begin position="377"/>
        <end position="394"/>
    </location>
</feature>
<dbReference type="InterPro" id="IPR013749">
    <property type="entry name" value="PM/HMP-P_kinase-1"/>
</dbReference>
<evidence type="ECO:0000313" key="10">
    <source>
        <dbReference type="Proteomes" id="UP000799776"/>
    </source>
</evidence>
<keyword evidence="10" id="KW-1185">Reference proteome</keyword>
<evidence type="ECO:0000256" key="2">
    <source>
        <dbReference type="ARBA" id="ARBA00012104"/>
    </source>
</evidence>